<dbReference type="PANTHER" id="PTHR31174:SF31">
    <property type="entry name" value="LATE EMBRYOGENESIS ABUNDANT PROTEIN 3"/>
    <property type="match status" value="1"/>
</dbReference>
<dbReference type="EMBL" id="QPKB01000004">
    <property type="protein sequence ID" value="RWR82192.1"/>
    <property type="molecule type" value="Genomic_DNA"/>
</dbReference>
<dbReference type="InterPro" id="IPR007011">
    <property type="entry name" value="LEA_SMP_dom"/>
</dbReference>
<evidence type="ECO:0000313" key="4">
    <source>
        <dbReference type="EMBL" id="RWR82192.1"/>
    </source>
</evidence>
<organism evidence="4 5">
    <name type="scientific">Cinnamomum micranthum f. kanehirae</name>
    <dbReference type="NCBI Taxonomy" id="337451"/>
    <lineage>
        <taxon>Eukaryota</taxon>
        <taxon>Viridiplantae</taxon>
        <taxon>Streptophyta</taxon>
        <taxon>Embryophyta</taxon>
        <taxon>Tracheophyta</taxon>
        <taxon>Spermatophyta</taxon>
        <taxon>Magnoliopsida</taxon>
        <taxon>Magnoliidae</taxon>
        <taxon>Laurales</taxon>
        <taxon>Lauraceae</taxon>
        <taxon>Cinnamomum</taxon>
    </lineage>
</organism>
<dbReference type="Pfam" id="PF04927">
    <property type="entry name" value="SMP"/>
    <property type="match status" value="1"/>
</dbReference>
<evidence type="ECO:0000259" key="3">
    <source>
        <dbReference type="Pfam" id="PF04927"/>
    </source>
</evidence>
<comment type="similarity">
    <text evidence="1">Belongs to the LEA type SMP family.</text>
</comment>
<dbReference type="InterPro" id="IPR042971">
    <property type="entry name" value="LEA_SMP"/>
</dbReference>
<reference evidence="4 5" key="1">
    <citation type="journal article" date="2019" name="Nat. Plants">
        <title>Stout camphor tree genome fills gaps in understanding of flowering plant genome evolution.</title>
        <authorList>
            <person name="Chaw S.M."/>
            <person name="Liu Y.C."/>
            <person name="Wu Y.W."/>
            <person name="Wang H.Y."/>
            <person name="Lin C.I."/>
            <person name="Wu C.S."/>
            <person name="Ke H.M."/>
            <person name="Chang L.Y."/>
            <person name="Hsu C.Y."/>
            <person name="Yang H.T."/>
            <person name="Sudianto E."/>
            <person name="Hsu M.H."/>
            <person name="Wu K.P."/>
            <person name="Wang L.N."/>
            <person name="Leebens-Mack J.H."/>
            <person name="Tsai I.J."/>
        </authorList>
    </citation>
    <scope>NUCLEOTIDE SEQUENCE [LARGE SCALE GENOMIC DNA]</scope>
    <source>
        <strain evidence="5">cv. Chaw 1501</strain>
        <tissue evidence="4">Young leaves</tissue>
    </source>
</reference>
<sequence length="108" mass="11362">MRATGRNVVIPRGIGAAAQSAATANTNIFYDSDKTTLADVLTDATKKMVGDMAATREDAVGIRNNPRMETHPGGVAASVATAANLNLVKNPNVEESDMHAAEYLTAFR</sequence>
<dbReference type="PANTHER" id="PTHR31174">
    <property type="entry name" value="SEED MATURATION FAMILY PROTEIN"/>
    <property type="match status" value="1"/>
</dbReference>
<name>A0A443NUM3_9MAGN</name>
<dbReference type="AlphaFoldDB" id="A0A443NUM3"/>
<evidence type="ECO:0000313" key="5">
    <source>
        <dbReference type="Proteomes" id="UP000283530"/>
    </source>
</evidence>
<gene>
    <name evidence="4" type="ORF">CKAN_01090400</name>
</gene>
<evidence type="ECO:0000256" key="1">
    <source>
        <dbReference type="ARBA" id="ARBA00010733"/>
    </source>
</evidence>
<keyword evidence="5" id="KW-1185">Reference proteome</keyword>
<feature type="domain" description="SMP" evidence="3">
    <location>
        <begin position="35"/>
        <end position="86"/>
    </location>
</feature>
<accession>A0A443NUM3</accession>
<evidence type="ECO:0000256" key="2">
    <source>
        <dbReference type="ARBA" id="ARBA00022737"/>
    </source>
</evidence>
<keyword evidence="2" id="KW-0677">Repeat</keyword>
<dbReference type="OrthoDB" id="2014755at2759"/>
<comment type="caution">
    <text evidence="4">The sequence shown here is derived from an EMBL/GenBank/DDBJ whole genome shotgun (WGS) entry which is preliminary data.</text>
</comment>
<dbReference type="Proteomes" id="UP000283530">
    <property type="component" value="Unassembled WGS sequence"/>
</dbReference>
<proteinExistence type="inferred from homology"/>
<protein>
    <submittedName>
        <fullName evidence="4">Late embryogenesis abundant protein D-34</fullName>
    </submittedName>
</protein>